<dbReference type="VEuPathDB" id="MicrosporidiaDB:EDEG_02846"/>
<gene>
    <name evidence="2" type="ORF">EDEG_02846</name>
</gene>
<feature type="transmembrane region" description="Helical" evidence="1">
    <location>
        <begin position="14"/>
        <end position="36"/>
    </location>
</feature>
<dbReference type="HOGENOM" id="CLU_748080_0_0_1"/>
<protein>
    <submittedName>
        <fullName evidence="2">Uncharacterized protein</fullName>
    </submittedName>
</protein>
<proteinExistence type="predicted"/>
<keyword evidence="1" id="KW-1133">Transmembrane helix</keyword>
<sequence>MQDDTKDSKITKNIIIIFFSMIFFCTFAVVCIGSLVKNREANNSATLKREHVSSEKESLNSRAKEKKLCSDKGQNIENNIKDNTFIYTIPLSDTQKTPKIDEKSPDSLNLGNEIIQLTNEIETKKEKSLIPHNSKDNVFIIKSNVPNEMFAEKNTFILDIEAKRQETGGSISTQDADITITESTKPENDQGNVETEKLISFNSNSSSNKNKEMNHDCHSKATAENEEIFGLSEIVVSDENDEVLGAFLPIKQLCLTDSGSASEYNITRQSRDEKKTGKSRKKNNSPLEYFLMNTCITKNNSKIRPTVEECAKQKNERYIMQVKKNLKRTMVLQNEVSRIAYNDAMREKGYVRSPPFYNWRAPQGDELDSD</sequence>
<evidence type="ECO:0000313" key="2">
    <source>
        <dbReference type="EMBL" id="EJW02753.1"/>
    </source>
</evidence>
<organism evidence="2 3">
    <name type="scientific">Edhazardia aedis (strain USNM 41457)</name>
    <name type="common">Microsporidian parasite</name>
    <dbReference type="NCBI Taxonomy" id="1003232"/>
    <lineage>
        <taxon>Eukaryota</taxon>
        <taxon>Fungi</taxon>
        <taxon>Fungi incertae sedis</taxon>
        <taxon>Microsporidia</taxon>
        <taxon>Edhazardia</taxon>
    </lineage>
</organism>
<comment type="caution">
    <text evidence="2">The sequence shown here is derived from an EMBL/GenBank/DDBJ whole genome shotgun (WGS) entry which is preliminary data.</text>
</comment>
<name>J8ZSW1_EDHAE</name>
<reference evidence="2 3" key="1">
    <citation type="submission" date="2011-08" db="EMBL/GenBank/DDBJ databases">
        <authorList>
            <person name="Liu Z.J."/>
            <person name="Shi F.L."/>
            <person name="Lu J.Q."/>
            <person name="Li M."/>
            <person name="Wang Z.L."/>
        </authorList>
    </citation>
    <scope>NUCLEOTIDE SEQUENCE [LARGE SCALE GENOMIC DNA]</scope>
    <source>
        <strain evidence="2 3">USNM 41457</strain>
    </source>
</reference>
<keyword evidence="1" id="KW-0812">Transmembrane</keyword>
<evidence type="ECO:0000256" key="1">
    <source>
        <dbReference type="SAM" id="Phobius"/>
    </source>
</evidence>
<dbReference type="InParanoid" id="J8ZSW1"/>
<reference evidence="3" key="2">
    <citation type="submission" date="2015-07" db="EMBL/GenBank/DDBJ databases">
        <title>Contrasting host-pathogen interactions and genome evolution in two generalist and specialist microsporidian pathogens of mosquitoes.</title>
        <authorList>
            <consortium name="The Broad Institute Genomics Platform"/>
            <consortium name="The Broad Institute Genome Sequencing Center for Infectious Disease"/>
            <person name="Cuomo C.A."/>
            <person name="Sanscrainte N.D."/>
            <person name="Goldberg J.M."/>
            <person name="Heiman D."/>
            <person name="Young S."/>
            <person name="Zeng Q."/>
            <person name="Becnel J.J."/>
            <person name="Birren B.W."/>
        </authorList>
    </citation>
    <scope>NUCLEOTIDE SEQUENCE [LARGE SCALE GENOMIC DNA]</scope>
    <source>
        <strain evidence="3">USNM 41457</strain>
    </source>
</reference>
<keyword evidence="1" id="KW-0472">Membrane</keyword>
<evidence type="ECO:0000313" key="3">
    <source>
        <dbReference type="Proteomes" id="UP000003163"/>
    </source>
</evidence>
<accession>J8ZSW1</accession>
<keyword evidence="3" id="KW-1185">Reference proteome</keyword>
<dbReference type="EMBL" id="AFBI03000057">
    <property type="protein sequence ID" value="EJW02753.1"/>
    <property type="molecule type" value="Genomic_DNA"/>
</dbReference>
<dbReference type="AlphaFoldDB" id="J8ZSW1"/>
<dbReference type="Proteomes" id="UP000003163">
    <property type="component" value="Unassembled WGS sequence"/>
</dbReference>